<accession>A0A382H8K9</accession>
<dbReference type="Gene3D" id="2.60.120.620">
    <property type="entry name" value="q2cbj1_9rhob like domain"/>
    <property type="match status" value="1"/>
</dbReference>
<sequence>MIGLSTSQIEKFREDGFLGPFTALQPHEMVPIRDHISKNVLSYTPKYYPSQKHCRHLDDQIIFDLCSHPSIIKKMNSIFGEDLILWRSHIFLKDKGAGEVPWHQDRDYWPLEPIINISAWLAIDEANKHNSCVQVIPGSHKRIIPHIKVRSPKITASEFEKMADPNELS</sequence>
<organism evidence="1">
    <name type="scientific">marine metagenome</name>
    <dbReference type="NCBI Taxonomy" id="408172"/>
    <lineage>
        <taxon>unclassified sequences</taxon>
        <taxon>metagenomes</taxon>
        <taxon>ecological metagenomes</taxon>
    </lineage>
</organism>
<dbReference type="PANTHER" id="PTHR20883:SF48">
    <property type="entry name" value="ECTOINE DIOXYGENASE"/>
    <property type="match status" value="1"/>
</dbReference>
<feature type="non-terminal residue" evidence="1">
    <location>
        <position position="169"/>
    </location>
</feature>
<name>A0A382H8K9_9ZZZZ</name>
<proteinExistence type="predicted"/>
<dbReference type="Pfam" id="PF05721">
    <property type="entry name" value="PhyH"/>
    <property type="match status" value="1"/>
</dbReference>
<dbReference type="GO" id="GO:0046872">
    <property type="term" value="F:metal ion binding"/>
    <property type="evidence" value="ECO:0007669"/>
    <property type="project" value="UniProtKB-ARBA"/>
</dbReference>
<reference evidence="1" key="1">
    <citation type="submission" date="2018-05" db="EMBL/GenBank/DDBJ databases">
        <authorList>
            <person name="Lanie J.A."/>
            <person name="Ng W.-L."/>
            <person name="Kazmierczak K.M."/>
            <person name="Andrzejewski T.M."/>
            <person name="Davidsen T.M."/>
            <person name="Wayne K.J."/>
            <person name="Tettelin H."/>
            <person name="Glass J.I."/>
            <person name="Rusch D."/>
            <person name="Podicherti R."/>
            <person name="Tsui H.-C.T."/>
            <person name="Winkler M.E."/>
        </authorList>
    </citation>
    <scope>NUCLEOTIDE SEQUENCE</scope>
</reference>
<dbReference type="AlphaFoldDB" id="A0A382H8K9"/>
<dbReference type="GO" id="GO:0016491">
    <property type="term" value="F:oxidoreductase activity"/>
    <property type="evidence" value="ECO:0007669"/>
    <property type="project" value="UniProtKB-ARBA"/>
</dbReference>
<evidence type="ECO:0000313" key="1">
    <source>
        <dbReference type="EMBL" id="SVB83636.1"/>
    </source>
</evidence>
<protein>
    <recommendedName>
        <fullName evidence="2">Phytanoyl-CoA dioxygenase</fullName>
    </recommendedName>
</protein>
<dbReference type="PANTHER" id="PTHR20883">
    <property type="entry name" value="PHYTANOYL-COA DIOXYGENASE DOMAIN CONTAINING 1"/>
    <property type="match status" value="1"/>
</dbReference>
<gene>
    <name evidence="1" type="ORF">METZ01_LOCUS236490</name>
</gene>
<evidence type="ECO:0008006" key="2">
    <source>
        <dbReference type="Google" id="ProtNLM"/>
    </source>
</evidence>
<dbReference type="EMBL" id="UINC01059814">
    <property type="protein sequence ID" value="SVB83636.1"/>
    <property type="molecule type" value="Genomic_DNA"/>
</dbReference>
<dbReference type="InterPro" id="IPR008775">
    <property type="entry name" value="Phytyl_CoA_dOase-like"/>
</dbReference>
<dbReference type="SUPFAM" id="SSF51197">
    <property type="entry name" value="Clavaminate synthase-like"/>
    <property type="match status" value="1"/>
</dbReference>